<dbReference type="EMBL" id="CP047897">
    <property type="protein sequence ID" value="QHL87313.1"/>
    <property type="molecule type" value="Genomic_DNA"/>
</dbReference>
<dbReference type="Proteomes" id="UP000464214">
    <property type="component" value="Chromosome"/>
</dbReference>
<dbReference type="KEGG" id="nib:GU926_07655"/>
<organism evidence="1 2">
    <name type="scientific">Nibribacter ruber</name>
    <dbReference type="NCBI Taxonomy" id="2698458"/>
    <lineage>
        <taxon>Bacteria</taxon>
        <taxon>Pseudomonadati</taxon>
        <taxon>Bacteroidota</taxon>
        <taxon>Cytophagia</taxon>
        <taxon>Cytophagales</taxon>
        <taxon>Hymenobacteraceae</taxon>
        <taxon>Nibribacter</taxon>
    </lineage>
</organism>
<accession>A0A6P1P177</accession>
<sequence length="69" mass="8053">MQDLFLAYFPENRPKTENYLLPPHFHISKISNQEKAHQHLLLLHMDQRQVKKKTAPEAPETHILQIAGA</sequence>
<dbReference type="RefSeq" id="WP_160690598.1">
    <property type="nucleotide sequence ID" value="NZ_CP047897.1"/>
</dbReference>
<proteinExistence type="predicted"/>
<name>A0A6P1P177_9BACT</name>
<gene>
    <name evidence="1" type="ORF">GU926_07655</name>
</gene>
<dbReference type="AlphaFoldDB" id="A0A6P1P177"/>
<evidence type="ECO:0000313" key="1">
    <source>
        <dbReference type="EMBL" id="QHL87313.1"/>
    </source>
</evidence>
<keyword evidence="2" id="KW-1185">Reference proteome</keyword>
<evidence type="ECO:0000313" key="2">
    <source>
        <dbReference type="Proteomes" id="UP000464214"/>
    </source>
</evidence>
<protein>
    <submittedName>
        <fullName evidence="1">Uncharacterized protein</fullName>
    </submittedName>
</protein>
<reference evidence="1 2" key="1">
    <citation type="submission" date="2020-01" db="EMBL/GenBank/DDBJ databases">
        <authorList>
            <person name="Kim M."/>
        </authorList>
    </citation>
    <scope>NUCLEOTIDE SEQUENCE [LARGE SCALE GENOMIC DNA]</scope>
    <source>
        <strain evidence="1 2">BT10</strain>
    </source>
</reference>